<dbReference type="RefSeq" id="WP_119565029.1">
    <property type="nucleotide sequence ID" value="NZ_CP053797.1"/>
</dbReference>
<sequence>MTKIVIIGGVAGGASAAARARRLSEDAEIIMFERGPYVSLVNCIFDNIL</sequence>
<dbReference type="Proteomes" id="UP000323225">
    <property type="component" value="Unassembled WGS sequence"/>
</dbReference>
<protein>
    <submittedName>
        <fullName evidence="1">Pyridine nucleotide-disulfide oxidoreductase</fullName>
    </submittedName>
</protein>
<dbReference type="InterPro" id="IPR036188">
    <property type="entry name" value="FAD/NAD-bd_sf"/>
</dbReference>
<gene>
    <name evidence="1" type="ORF">F0M16_11780</name>
</gene>
<dbReference type="EMBL" id="VUAA01000011">
    <property type="protein sequence ID" value="KAA1254624.1"/>
    <property type="molecule type" value="Genomic_DNA"/>
</dbReference>
<reference evidence="1 2" key="1">
    <citation type="submission" date="2019-09" db="EMBL/GenBank/DDBJ databases">
        <authorList>
            <person name="Kritzky A."/>
            <person name="Schelkanova E.Y."/>
            <person name="Alkhova Z.V."/>
            <person name="Smirnova N.I."/>
        </authorList>
    </citation>
    <scope>NUCLEOTIDE SEQUENCE [LARGE SCALE GENOMIC DNA]</scope>
    <source>
        <strain evidence="1 2">M1526</strain>
    </source>
</reference>
<name>A0A5B1C5A9_VIBCL</name>
<organism evidence="1 2">
    <name type="scientific">Vibrio cholerae</name>
    <dbReference type="NCBI Taxonomy" id="666"/>
    <lineage>
        <taxon>Bacteria</taxon>
        <taxon>Pseudomonadati</taxon>
        <taxon>Pseudomonadota</taxon>
        <taxon>Gammaproteobacteria</taxon>
        <taxon>Vibrionales</taxon>
        <taxon>Vibrionaceae</taxon>
        <taxon>Vibrio</taxon>
    </lineage>
</organism>
<evidence type="ECO:0000313" key="2">
    <source>
        <dbReference type="Proteomes" id="UP000323225"/>
    </source>
</evidence>
<dbReference type="Gene3D" id="3.50.50.60">
    <property type="entry name" value="FAD/NAD(P)-binding domain"/>
    <property type="match status" value="1"/>
</dbReference>
<comment type="caution">
    <text evidence="1">The sequence shown here is derived from an EMBL/GenBank/DDBJ whole genome shotgun (WGS) entry which is preliminary data.</text>
</comment>
<dbReference type="SUPFAM" id="SSF51905">
    <property type="entry name" value="FAD/NAD(P)-binding domain"/>
    <property type="match status" value="1"/>
</dbReference>
<accession>A0A5B1C5A9</accession>
<proteinExistence type="predicted"/>
<evidence type="ECO:0000313" key="1">
    <source>
        <dbReference type="EMBL" id="KAA1254624.1"/>
    </source>
</evidence>
<dbReference type="AlphaFoldDB" id="A0A5B1C5A9"/>